<evidence type="ECO:0000313" key="1">
    <source>
        <dbReference type="EMBL" id="KAL5106053.1"/>
    </source>
</evidence>
<organism evidence="1 2">
    <name type="scientific">Taenia crassiceps</name>
    <dbReference type="NCBI Taxonomy" id="6207"/>
    <lineage>
        <taxon>Eukaryota</taxon>
        <taxon>Metazoa</taxon>
        <taxon>Spiralia</taxon>
        <taxon>Lophotrochozoa</taxon>
        <taxon>Platyhelminthes</taxon>
        <taxon>Cestoda</taxon>
        <taxon>Eucestoda</taxon>
        <taxon>Cyclophyllidea</taxon>
        <taxon>Taeniidae</taxon>
        <taxon>Taenia</taxon>
    </lineage>
</organism>
<gene>
    <name evidence="1" type="ORF">TcWFU_001272</name>
</gene>
<dbReference type="Proteomes" id="UP001651158">
    <property type="component" value="Unassembled WGS sequence"/>
</dbReference>
<protein>
    <submittedName>
        <fullName evidence="1">Uncharacterized protein</fullName>
    </submittedName>
</protein>
<accession>A0ABR4Q8M7</accession>
<name>A0ABR4Q8M7_9CEST</name>
<proteinExistence type="predicted"/>
<keyword evidence="2" id="KW-1185">Reference proteome</keyword>
<sequence>MSINGLSHSSMVMMAMKGTLWKYGSIDTKQLLVSLPPRSSRIPNKHLNEVLCLLGLVQPASCVTWTPTEEMRGTIQVVVSIDSIE</sequence>
<reference evidence="1 2" key="1">
    <citation type="journal article" date="2022" name="Front. Cell. Infect. Microbiol.">
        <title>The Genomes of Two Strains of Taenia crassiceps the Animal Model for the Study of Human Cysticercosis.</title>
        <authorList>
            <person name="Bobes R.J."/>
            <person name="Estrada K."/>
            <person name="Rios-Valencia D.G."/>
            <person name="Calderon-Gallegos A."/>
            <person name="de la Torre P."/>
            <person name="Carrero J.C."/>
            <person name="Sanchez-Flores A."/>
            <person name="Laclette J.P."/>
        </authorList>
    </citation>
    <scope>NUCLEOTIDE SEQUENCE [LARGE SCALE GENOMIC DNA]</scope>
    <source>
        <strain evidence="1">WFUcys</strain>
    </source>
</reference>
<comment type="caution">
    <text evidence="1">The sequence shown here is derived from an EMBL/GenBank/DDBJ whole genome shotgun (WGS) entry which is preliminary data.</text>
</comment>
<dbReference type="EMBL" id="JAKROA010000006">
    <property type="protein sequence ID" value="KAL5106053.1"/>
    <property type="molecule type" value="Genomic_DNA"/>
</dbReference>
<evidence type="ECO:0000313" key="2">
    <source>
        <dbReference type="Proteomes" id="UP001651158"/>
    </source>
</evidence>